<dbReference type="GO" id="GO:0005737">
    <property type="term" value="C:cytoplasm"/>
    <property type="evidence" value="ECO:0007669"/>
    <property type="project" value="UniProtKB-SubCell"/>
</dbReference>
<keyword evidence="10" id="KW-0238">DNA-binding</keyword>
<dbReference type="Gene3D" id="3.40.50.300">
    <property type="entry name" value="P-loop containing nucleotide triphosphate hydrolases"/>
    <property type="match status" value="1"/>
</dbReference>
<dbReference type="InterPro" id="IPR027417">
    <property type="entry name" value="P-loop_NTPase"/>
</dbReference>
<dbReference type="SUPFAM" id="SSF46689">
    <property type="entry name" value="Homeodomain-like"/>
    <property type="match status" value="1"/>
</dbReference>
<keyword evidence="12" id="KW-0804">Transcription</keyword>
<keyword evidence="8" id="KW-0902">Two-component regulatory system</keyword>
<keyword evidence="13" id="KW-0535">Nitrogen fixation</keyword>
<evidence type="ECO:0000256" key="13">
    <source>
        <dbReference type="ARBA" id="ARBA00023231"/>
    </source>
</evidence>
<evidence type="ECO:0000259" key="17">
    <source>
        <dbReference type="PROSITE" id="PS50045"/>
    </source>
</evidence>
<dbReference type="Pfam" id="PF00072">
    <property type="entry name" value="Response_reg"/>
    <property type="match status" value="1"/>
</dbReference>
<dbReference type="PANTHER" id="PTHR32071:SF95">
    <property type="entry name" value="DNA-BINDING TRANSCRIPTIONAL REGULATOR NTRC"/>
    <property type="match status" value="1"/>
</dbReference>
<dbReference type="InterPro" id="IPR001789">
    <property type="entry name" value="Sig_transdc_resp-reg_receiver"/>
</dbReference>
<dbReference type="InterPro" id="IPR025944">
    <property type="entry name" value="Sigma_54_int_dom_CS"/>
</dbReference>
<gene>
    <name evidence="19" type="ORF">F8A88_01115</name>
</gene>
<evidence type="ECO:0000256" key="14">
    <source>
        <dbReference type="ARBA" id="ARBA00029881"/>
    </source>
</evidence>
<keyword evidence="9" id="KW-0805">Transcription regulation</keyword>
<evidence type="ECO:0000256" key="4">
    <source>
        <dbReference type="ARBA" id="ARBA00022491"/>
    </source>
</evidence>
<dbReference type="InterPro" id="IPR002197">
    <property type="entry name" value="HTH_Fis"/>
</dbReference>
<accession>A0A6N6N4A2</accession>
<dbReference type="InterPro" id="IPR002078">
    <property type="entry name" value="Sigma_54_int"/>
</dbReference>
<feature type="domain" description="Sigma-54 factor interaction" evidence="17">
    <location>
        <begin position="141"/>
        <end position="370"/>
    </location>
</feature>
<feature type="modified residue" description="4-aspartylphosphate" evidence="16">
    <location>
        <position position="52"/>
    </location>
</feature>
<dbReference type="InterPro" id="IPR009057">
    <property type="entry name" value="Homeodomain-like_sf"/>
</dbReference>
<dbReference type="RefSeq" id="WP_151149096.1">
    <property type="nucleotide sequence ID" value="NZ_WAIE01000001.1"/>
</dbReference>
<dbReference type="Proteomes" id="UP000438699">
    <property type="component" value="Unassembled WGS sequence"/>
</dbReference>
<dbReference type="InterPro" id="IPR025943">
    <property type="entry name" value="Sigma_54_int_dom_ATP-bd_2"/>
</dbReference>
<name>A0A6N6N4A2_9BACT</name>
<dbReference type="PROSITE" id="PS50110">
    <property type="entry name" value="RESPONSE_REGULATORY"/>
    <property type="match status" value="1"/>
</dbReference>
<dbReference type="SUPFAM" id="SSF52172">
    <property type="entry name" value="CheY-like"/>
    <property type="match status" value="1"/>
</dbReference>
<keyword evidence="3" id="KW-0963">Cytoplasm</keyword>
<dbReference type="PANTHER" id="PTHR32071">
    <property type="entry name" value="TRANSCRIPTIONAL REGULATORY PROTEIN"/>
    <property type="match status" value="1"/>
</dbReference>
<evidence type="ECO:0000256" key="11">
    <source>
        <dbReference type="ARBA" id="ARBA00023159"/>
    </source>
</evidence>
<dbReference type="AlphaFoldDB" id="A0A6N6N4A2"/>
<evidence type="ECO:0000256" key="6">
    <source>
        <dbReference type="ARBA" id="ARBA00022741"/>
    </source>
</evidence>
<keyword evidence="11" id="KW-0010">Activator</keyword>
<comment type="caution">
    <text evidence="19">The sequence shown here is derived from an EMBL/GenBank/DDBJ whole genome shotgun (WGS) entry which is preliminary data.</text>
</comment>
<evidence type="ECO:0000256" key="8">
    <source>
        <dbReference type="ARBA" id="ARBA00023012"/>
    </source>
</evidence>
<dbReference type="PROSITE" id="PS00676">
    <property type="entry name" value="SIGMA54_INTERACT_2"/>
    <property type="match status" value="1"/>
</dbReference>
<sequence>MAQILIVDDDAQLRKSFVKMLEQEGHDIRTANSGESGIAAVRESLPDLLVMDVRMPGMSGLEAFAHIRKIDQRLPVIIMTAYSTTETAIEATKMGAFDYILKPFEPAEVLNLIEQALEAGRLAREHVEMGPEPEAAPAGALVGNSRAMNEIYKAIGKAAPTDALVLIRGESGTGKELVARAVYQHSLRADKPFTVINCVAIPDTLLESELFGYERGAFTGANSRRVGKIEQADGGTVLLDEIGDMPLNIQAKILRLLQEKKIERLGGRDPIPLDVRIIAATNRDLEEAVAKGSFREDLYYRLKVVTITLPPLRERMDDVVPLAEYFLNRLSVEMDLPNPGLAPDAREFLRSYPWPGNVRELSNTMQKALIFNRGVALDSEQLARTVDAEPDTAPGQGNGDQDGQEQGFRLRVRKALAENAGKNAFEMLMNKAGKLIISEALAITDGNRTRAAKLLGMSRPTLAARIEKYDIKTSTKVE</sequence>
<dbReference type="PROSITE" id="PS00688">
    <property type="entry name" value="SIGMA54_INTERACT_3"/>
    <property type="match status" value="1"/>
</dbReference>
<evidence type="ECO:0000256" key="7">
    <source>
        <dbReference type="ARBA" id="ARBA00022840"/>
    </source>
</evidence>
<dbReference type="GO" id="GO:0043565">
    <property type="term" value="F:sequence-specific DNA binding"/>
    <property type="evidence" value="ECO:0007669"/>
    <property type="project" value="InterPro"/>
</dbReference>
<dbReference type="GO" id="GO:0000160">
    <property type="term" value="P:phosphorelay signal transduction system"/>
    <property type="evidence" value="ECO:0007669"/>
    <property type="project" value="UniProtKB-KW"/>
</dbReference>
<dbReference type="Pfam" id="PF02954">
    <property type="entry name" value="HTH_8"/>
    <property type="match status" value="1"/>
</dbReference>
<organism evidence="19 20">
    <name type="scientific">Pseudodesulfovibrio senegalensis</name>
    <dbReference type="NCBI Taxonomy" id="1721087"/>
    <lineage>
        <taxon>Bacteria</taxon>
        <taxon>Pseudomonadati</taxon>
        <taxon>Thermodesulfobacteriota</taxon>
        <taxon>Desulfovibrionia</taxon>
        <taxon>Desulfovibrionales</taxon>
        <taxon>Desulfovibrionaceae</taxon>
    </lineage>
</organism>
<evidence type="ECO:0000256" key="12">
    <source>
        <dbReference type="ARBA" id="ARBA00023163"/>
    </source>
</evidence>
<dbReference type="FunFam" id="3.40.50.2300:FF:000018">
    <property type="entry name" value="DNA-binding transcriptional regulator NtrC"/>
    <property type="match status" value="1"/>
</dbReference>
<evidence type="ECO:0000256" key="5">
    <source>
        <dbReference type="ARBA" id="ARBA00022553"/>
    </source>
</evidence>
<dbReference type="Gene3D" id="3.40.50.2300">
    <property type="match status" value="1"/>
</dbReference>
<dbReference type="GO" id="GO:0006355">
    <property type="term" value="P:regulation of DNA-templated transcription"/>
    <property type="evidence" value="ECO:0007669"/>
    <property type="project" value="InterPro"/>
</dbReference>
<evidence type="ECO:0000256" key="1">
    <source>
        <dbReference type="ARBA" id="ARBA00004496"/>
    </source>
</evidence>
<keyword evidence="4" id="KW-0678">Repressor</keyword>
<feature type="domain" description="Response regulatory" evidence="18">
    <location>
        <begin position="3"/>
        <end position="117"/>
    </location>
</feature>
<dbReference type="SMART" id="SM00382">
    <property type="entry name" value="AAA"/>
    <property type="match status" value="1"/>
</dbReference>
<evidence type="ECO:0000256" key="3">
    <source>
        <dbReference type="ARBA" id="ARBA00022490"/>
    </source>
</evidence>
<dbReference type="SUPFAM" id="SSF52540">
    <property type="entry name" value="P-loop containing nucleoside triphosphate hydrolases"/>
    <property type="match status" value="1"/>
</dbReference>
<dbReference type="PROSITE" id="PS50045">
    <property type="entry name" value="SIGMA54_INTERACT_4"/>
    <property type="match status" value="1"/>
</dbReference>
<keyword evidence="7" id="KW-0067">ATP-binding</keyword>
<dbReference type="Pfam" id="PF25601">
    <property type="entry name" value="AAA_lid_14"/>
    <property type="match status" value="1"/>
</dbReference>
<protein>
    <recommendedName>
        <fullName evidence="2">DNA-binding transcriptional regulator NtrC</fullName>
    </recommendedName>
    <alternativeName>
        <fullName evidence="14">Nitrogen regulation protein NR(I)</fullName>
    </alternativeName>
    <alternativeName>
        <fullName evidence="15">Nitrogen regulator I</fullName>
    </alternativeName>
</protein>
<evidence type="ECO:0000256" key="2">
    <source>
        <dbReference type="ARBA" id="ARBA00019059"/>
    </source>
</evidence>
<dbReference type="InterPro" id="IPR003593">
    <property type="entry name" value="AAA+_ATPase"/>
</dbReference>
<dbReference type="OrthoDB" id="9763792at2"/>
<dbReference type="Gene3D" id="1.10.8.60">
    <property type="match status" value="1"/>
</dbReference>
<keyword evidence="20" id="KW-1185">Reference proteome</keyword>
<dbReference type="Gene3D" id="1.10.10.60">
    <property type="entry name" value="Homeodomain-like"/>
    <property type="match status" value="1"/>
</dbReference>
<evidence type="ECO:0000259" key="18">
    <source>
        <dbReference type="PROSITE" id="PS50110"/>
    </source>
</evidence>
<dbReference type="SMART" id="SM00448">
    <property type="entry name" value="REC"/>
    <property type="match status" value="1"/>
</dbReference>
<dbReference type="InterPro" id="IPR011006">
    <property type="entry name" value="CheY-like_superfamily"/>
</dbReference>
<dbReference type="PROSITE" id="PS00675">
    <property type="entry name" value="SIGMA54_INTERACT_1"/>
    <property type="match status" value="1"/>
</dbReference>
<reference evidence="19 20" key="1">
    <citation type="journal article" date="2017" name="Int. J. Syst. Evol. Microbiol.">
        <title>Desulfovibrio senegalensis sp. nov., a mesophilic sulfate reducer isolated from marine sediment.</title>
        <authorList>
            <person name="Thioye A."/>
            <person name="Gam Z.B.A."/>
            <person name="Mbengue M."/>
            <person name="Cayol J.L."/>
            <person name="Joseph-Bartoli M."/>
            <person name="Toure-Kane C."/>
            <person name="Labat M."/>
        </authorList>
    </citation>
    <scope>NUCLEOTIDE SEQUENCE [LARGE SCALE GENOMIC DNA]</scope>
    <source>
        <strain evidence="19 20">DSM 101509</strain>
    </source>
</reference>
<dbReference type="PRINTS" id="PR01590">
    <property type="entry name" value="HTHFIS"/>
</dbReference>
<dbReference type="InterPro" id="IPR025662">
    <property type="entry name" value="Sigma_54_int_dom_ATP-bd_1"/>
</dbReference>
<evidence type="ECO:0000256" key="16">
    <source>
        <dbReference type="PROSITE-ProRule" id="PRU00169"/>
    </source>
</evidence>
<dbReference type="Pfam" id="PF00158">
    <property type="entry name" value="Sigma54_activat"/>
    <property type="match status" value="1"/>
</dbReference>
<evidence type="ECO:0000313" key="19">
    <source>
        <dbReference type="EMBL" id="KAB1442906.1"/>
    </source>
</evidence>
<dbReference type="GO" id="GO:0005524">
    <property type="term" value="F:ATP binding"/>
    <property type="evidence" value="ECO:0007669"/>
    <property type="project" value="UniProtKB-KW"/>
</dbReference>
<dbReference type="InterPro" id="IPR058031">
    <property type="entry name" value="AAA_lid_NorR"/>
</dbReference>
<evidence type="ECO:0000313" key="20">
    <source>
        <dbReference type="Proteomes" id="UP000438699"/>
    </source>
</evidence>
<keyword evidence="5 16" id="KW-0597">Phosphoprotein</keyword>
<comment type="subcellular location">
    <subcellularLocation>
        <location evidence="1">Cytoplasm</location>
    </subcellularLocation>
</comment>
<proteinExistence type="predicted"/>
<evidence type="ECO:0000256" key="10">
    <source>
        <dbReference type="ARBA" id="ARBA00023125"/>
    </source>
</evidence>
<dbReference type="EMBL" id="WAIE01000001">
    <property type="protein sequence ID" value="KAB1442906.1"/>
    <property type="molecule type" value="Genomic_DNA"/>
</dbReference>
<dbReference type="FunFam" id="3.40.50.300:FF:000006">
    <property type="entry name" value="DNA-binding transcriptional regulator NtrC"/>
    <property type="match status" value="1"/>
</dbReference>
<evidence type="ECO:0000256" key="9">
    <source>
        <dbReference type="ARBA" id="ARBA00023015"/>
    </source>
</evidence>
<keyword evidence="6" id="KW-0547">Nucleotide-binding</keyword>
<dbReference type="CDD" id="cd00009">
    <property type="entry name" value="AAA"/>
    <property type="match status" value="1"/>
</dbReference>
<evidence type="ECO:0000256" key="15">
    <source>
        <dbReference type="ARBA" id="ARBA00031910"/>
    </source>
</evidence>